<evidence type="ECO:0000256" key="3">
    <source>
        <dbReference type="ARBA" id="ARBA00023002"/>
    </source>
</evidence>
<proteinExistence type="inferred from homology"/>
<dbReference type="InterPro" id="IPR020904">
    <property type="entry name" value="Sc_DH/Rdtase_CS"/>
</dbReference>
<dbReference type="GO" id="GO:0016616">
    <property type="term" value="F:oxidoreductase activity, acting on the CH-OH group of donors, NAD or NADP as acceptor"/>
    <property type="evidence" value="ECO:0007669"/>
    <property type="project" value="TreeGrafter"/>
</dbReference>
<keyword evidence="3" id="KW-0560">Oxidoreductase</keyword>
<name>A0A1V6T193_9EURO</name>
<dbReference type="InterPro" id="IPR002347">
    <property type="entry name" value="SDR_fam"/>
</dbReference>
<dbReference type="Gene3D" id="3.40.50.720">
    <property type="entry name" value="NAD(P)-binding Rossmann-like Domain"/>
    <property type="match status" value="1"/>
</dbReference>
<evidence type="ECO:0000313" key="5">
    <source>
        <dbReference type="Proteomes" id="UP000191285"/>
    </source>
</evidence>
<evidence type="ECO:0000256" key="1">
    <source>
        <dbReference type="ARBA" id="ARBA00006484"/>
    </source>
</evidence>
<dbReference type="InterPro" id="IPR036291">
    <property type="entry name" value="NAD(P)-bd_dom_sf"/>
</dbReference>
<keyword evidence="5" id="KW-1185">Reference proteome</keyword>
<organism evidence="4 5">
    <name type="scientific">Penicillium steckii</name>
    <dbReference type="NCBI Taxonomy" id="303698"/>
    <lineage>
        <taxon>Eukaryota</taxon>
        <taxon>Fungi</taxon>
        <taxon>Dikarya</taxon>
        <taxon>Ascomycota</taxon>
        <taxon>Pezizomycotina</taxon>
        <taxon>Eurotiomycetes</taxon>
        <taxon>Eurotiomycetidae</taxon>
        <taxon>Eurotiales</taxon>
        <taxon>Aspergillaceae</taxon>
        <taxon>Penicillium</taxon>
    </lineage>
</organism>
<accession>A0A1V6T193</accession>
<evidence type="ECO:0008006" key="6">
    <source>
        <dbReference type="Google" id="ProtNLM"/>
    </source>
</evidence>
<dbReference type="STRING" id="303698.A0A1V6T193"/>
<comment type="caution">
    <text evidence="4">The sequence shown here is derived from an EMBL/GenBank/DDBJ whole genome shotgun (WGS) entry which is preliminary data.</text>
</comment>
<reference evidence="5" key="1">
    <citation type="journal article" date="2017" name="Nat. Microbiol.">
        <title>Global analysis of biosynthetic gene clusters reveals vast potential of secondary metabolite production in Penicillium species.</title>
        <authorList>
            <person name="Nielsen J.C."/>
            <person name="Grijseels S."/>
            <person name="Prigent S."/>
            <person name="Ji B."/>
            <person name="Dainat J."/>
            <person name="Nielsen K.F."/>
            <person name="Frisvad J.C."/>
            <person name="Workman M."/>
            <person name="Nielsen J."/>
        </authorList>
    </citation>
    <scope>NUCLEOTIDE SEQUENCE [LARGE SCALE GENOMIC DNA]</scope>
    <source>
        <strain evidence="5">IBT 24891</strain>
    </source>
</reference>
<dbReference type="SUPFAM" id="SSF51735">
    <property type="entry name" value="NAD(P)-binding Rossmann-fold domains"/>
    <property type="match status" value="1"/>
</dbReference>
<evidence type="ECO:0000313" key="4">
    <source>
        <dbReference type="EMBL" id="OQE20057.1"/>
    </source>
</evidence>
<evidence type="ECO:0000256" key="2">
    <source>
        <dbReference type="ARBA" id="ARBA00022857"/>
    </source>
</evidence>
<dbReference type="PROSITE" id="PS00061">
    <property type="entry name" value="ADH_SHORT"/>
    <property type="match status" value="1"/>
</dbReference>
<dbReference type="PRINTS" id="PR00081">
    <property type="entry name" value="GDHRDH"/>
</dbReference>
<protein>
    <recommendedName>
        <fullName evidence="6">NAD(P)-binding protein</fullName>
    </recommendedName>
</protein>
<dbReference type="GO" id="GO:0005737">
    <property type="term" value="C:cytoplasm"/>
    <property type="evidence" value="ECO:0007669"/>
    <property type="project" value="TreeGrafter"/>
</dbReference>
<dbReference type="Proteomes" id="UP000191285">
    <property type="component" value="Unassembled WGS sequence"/>
</dbReference>
<dbReference type="OrthoDB" id="37659at2759"/>
<dbReference type="EMBL" id="MLKD01000014">
    <property type="protein sequence ID" value="OQE20057.1"/>
    <property type="molecule type" value="Genomic_DNA"/>
</dbReference>
<dbReference type="PANTHER" id="PTHR44229">
    <property type="entry name" value="15-HYDROXYPROSTAGLANDIN DEHYDROGENASE [NAD(+)]"/>
    <property type="match status" value="1"/>
</dbReference>
<sequence length="296" mass="31926">MSPKVALITGGASGMGLAVATALSARSDWEVHILDINTDSGSQVAKSLARTVFHYADVTKYKVMGEAFQNCFQAHKRIDLVFANAGMIERVNFYESHPISTGETVAPPPEPDLLSIDADLKGVILTTYLAQHYFRASPNQGVGSSIVMTASCGGLYPSFYSPLYSSAKFGVVGFMRSIAQHFKAGGIRANAICPGIVRTNLVDQNGWDAFPQHRFTEMEAVVRVVLQLSDADEPAGQGLTDARGSHLPTESLFGLAVEISDSGVYFREQHEFCDDGMREVMAATVLENQVGAILNQ</sequence>
<dbReference type="PANTHER" id="PTHR44229:SF4">
    <property type="entry name" value="15-HYDROXYPROSTAGLANDIN DEHYDROGENASE [NAD(+)]"/>
    <property type="match status" value="1"/>
</dbReference>
<comment type="similarity">
    <text evidence="1">Belongs to the short-chain dehydrogenases/reductases (SDR) family.</text>
</comment>
<gene>
    <name evidence="4" type="ORF">PENSTE_c014G05306</name>
</gene>
<keyword evidence="2" id="KW-0521">NADP</keyword>
<dbReference type="Pfam" id="PF00106">
    <property type="entry name" value="adh_short"/>
    <property type="match status" value="1"/>
</dbReference>
<dbReference type="AlphaFoldDB" id="A0A1V6T193"/>